<evidence type="ECO:0000313" key="2">
    <source>
        <dbReference type="Proteomes" id="UP001596472"/>
    </source>
</evidence>
<gene>
    <name evidence="1" type="ORF">ACFQY0_10705</name>
</gene>
<proteinExistence type="predicted"/>
<keyword evidence="2" id="KW-1185">Reference proteome</keyword>
<name>A0ABW2L5K6_9BACT</name>
<dbReference type="Proteomes" id="UP001596472">
    <property type="component" value="Unassembled WGS sequence"/>
</dbReference>
<sequence>MLKKIVILVLATFAALVAIVLVAAAFQPDSYSMERSAVLDAMGSQCQADS</sequence>
<organism evidence="1 2">
    <name type="scientific">Haloferula chungangensis</name>
    <dbReference type="NCBI Taxonomy" id="1048331"/>
    <lineage>
        <taxon>Bacteria</taxon>
        <taxon>Pseudomonadati</taxon>
        <taxon>Verrucomicrobiota</taxon>
        <taxon>Verrucomicrobiia</taxon>
        <taxon>Verrucomicrobiales</taxon>
        <taxon>Verrucomicrobiaceae</taxon>
        <taxon>Haloferula</taxon>
    </lineage>
</organism>
<reference evidence="2" key="1">
    <citation type="journal article" date="2019" name="Int. J. Syst. Evol. Microbiol.">
        <title>The Global Catalogue of Microorganisms (GCM) 10K type strain sequencing project: providing services to taxonomists for standard genome sequencing and annotation.</title>
        <authorList>
            <consortium name="The Broad Institute Genomics Platform"/>
            <consortium name="The Broad Institute Genome Sequencing Center for Infectious Disease"/>
            <person name="Wu L."/>
            <person name="Ma J."/>
        </authorList>
    </citation>
    <scope>NUCLEOTIDE SEQUENCE [LARGE SCALE GENOMIC DNA]</scope>
    <source>
        <strain evidence="2">CGMCC 4.1467</strain>
    </source>
</reference>
<dbReference type="RefSeq" id="WP_379712120.1">
    <property type="nucleotide sequence ID" value="NZ_JBHTBS010000004.1"/>
</dbReference>
<protein>
    <submittedName>
        <fullName evidence="1">Uncharacterized protein</fullName>
    </submittedName>
</protein>
<accession>A0ABW2L5K6</accession>
<comment type="caution">
    <text evidence="1">The sequence shown here is derived from an EMBL/GenBank/DDBJ whole genome shotgun (WGS) entry which is preliminary data.</text>
</comment>
<dbReference type="EMBL" id="JBHTBS010000004">
    <property type="protein sequence ID" value="MFC7337647.1"/>
    <property type="molecule type" value="Genomic_DNA"/>
</dbReference>
<evidence type="ECO:0000313" key="1">
    <source>
        <dbReference type="EMBL" id="MFC7337647.1"/>
    </source>
</evidence>